<name>A0A940N7V1_9PROT</name>
<dbReference type="PANTHER" id="PTHR42928:SF3">
    <property type="entry name" value="UPF0065 PROTEIN YFLP"/>
    <property type="match status" value="1"/>
</dbReference>
<dbReference type="Proteomes" id="UP000677537">
    <property type="component" value="Unassembled WGS sequence"/>
</dbReference>
<dbReference type="SUPFAM" id="SSF53850">
    <property type="entry name" value="Periplasmic binding protein-like II"/>
    <property type="match status" value="1"/>
</dbReference>
<dbReference type="InterPro" id="IPR005064">
    <property type="entry name" value="BUG"/>
</dbReference>
<dbReference type="Gene3D" id="3.40.190.150">
    <property type="entry name" value="Bordetella uptake gene, domain 1"/>
    <property type="match status" value="1"/>
</dbReference>
<keyword evidence="3" id="KW-1185">Reference proteome</keyword>
<accession>A0A940N7V1</accession>
<reference evidence="2" key="1">
    <citation type="submission" date="2021-03" db="EMBL/GenBank/DDBJ databases">
        <authorList>
            <person name="So Y."/>
        </authorList>
    </citation>
    <scope>NUCLEOTIDE SEQUENCE</scope>
    <source>
        <strain evidence="2">SG15</strain>
    </source>
</reference>
<proteinExistence type="inferred from homology"/>
<dbReference type="AlphaFoldDB" id="A0A940N7V1"/>
<organism evidence="2 3">
    <name type="scientific">Roseomonas indoligenes</name>
    <dbReference type="NCBI Taxonomy" id="2820811"/>
    <lineage>
        <taxon>Bacteria</taxon>
        <taxon>Pseudomonadati</taxon>
        <taxon>Pseudomonadota</taxon>
        <taxon>Alphaproteobacteria</taxon>
        <taxon>Acetobacterales</taxon>
        <taxon>Roseomonadaceae</taxon>
        <taxon>Roseomonas</taxon>
    </lineage>
</organism>
<evidence type="ECO:0000256" key="1">
    <source>
        <dbReference type="ARBA" id="ARBA00006987"/>
    </source>
</evidence>
<dbReference type="Gene3D" id="3.40.190.10">
    <property type="entry name" value="Periplasmic binding protein-like II"/>
    <property type="match status" value="1"/>
</dbReference>
<comment type="caution">
    <text evidence="2">The sequence shown here is derived from an EMBL/GenBank/DDBJ whole genome shotgun (WGS) entry which is preliminary data.</text>
</comment>
<protein>
    <submittedName>
        <fullName evidence="2">Tripartite tricarboxylate transporter substrate binding protein</fullName>
    </submittedName>
</protein>
<dbReference type="PANTHER" id="PTHR42928">
    <property type="entry name" value="TRICARBOXYLATE-BINDING PROTEIN"/>
    <property type="match status" value="1"/>
</dbReference>
<sequence length="310" mass="32313">MTMGWTPERDVVLLAGTPAGGGQDRPARALLAILAEQGLVGAPMSLVNIPGRGGGNAWDDLARHPGEAHRLAINSPTILSNRALGVSGLAWDSLTPLCNLYTEHLAFIVRPDSSITDAAALLRRLGTDTAGLPIALATAIGNANHIALAHLTRHAGGEVGALGIAVFDSARDAIAHVLAGHAELGVITAASPVPELTAGTARCLAVSAPARMEGVYAGVPTWREEGVDLVAGPWRGVIGPAGLSPEQSAFWEEALRAATAGEAWREELARRHWSDTFLTGEALRGFLREEDASMTDALRELGLLRESPPG</sequence>
<comment type="similarity">
    <text evidence="1">Belongs to the UPF0065 (bug) family.</text>
</comment>
<gene>
    <name evidence="2" type="ORF">J5Y10_23060</name>
</gene>
<dbReference type="RefSeq" id="WP_209376479.1">
    <property type="nucleotide sequence ID" value="NZ_JAGIZA010000020.1"/>
</dbReference>
<dbReference type="InterPro" id="IPR042100">
    <property type="entry name" value="Bug_dom1"/>
</dbReference>
<dbReference type="PIRSF" id="PIRSF017082">
    <property type="entry name" value="YflP"/>
    <property type="match status" value="1"/>
</dbReference>
<evidence type="ECO:0000313" key="3">
    <source>
        <dbReference type="Proteomes" id="UP000677537"/>
    </source>
</evidence>
<dbReference type="Pfam" id="PF03401">
    <property type="entry name" value="TctC"/>
    <property type="match status" value="1"/>
</dbReference>
<evidence type="ECO:0000313" key="2">
    <source>
        <dbReference type="EMBL" id="MBP0495682.1"/>
    </source>
</evidence>
<dbReference type="EMBL" id="JAGIZA010000020">
    <property type="protein sequence ID" value="MBP0495682.1"/>
    <property type="molecule type" value="Genomic_DNA"/>
</dbReference>